<organism evidence="2 3">
    <name type="scientific">Exidia glandulosa HHB12029</name>
    <dbReference type="NCBI Taxonomy" id="1314781"/>
    <lineage>
        <taxon>Eukaryota</taxon>
        <taxon>Fungi</taxon>
        <taxon>Dikarya</taxon>
        <taxon>Basidiomycota</taxon>
        <taxon>Agaricomycotina</taxon>
        <taxon>Agaricomycetes</taxon>
        <taxon>Auriculariales</taxon>
        <taxon>Exidiaceae</taxon>
        <taxon>Exidia</taxon>
    </lineage>
</organism>
<evidence type="ECO:0000256" key="1">
    <source>
        <dbReference type="SAM" id="MobiDB-lite"/>
    </source>
</evidence>
<reference evidence="2 3" key="1">
    <citation type="journal article" date="2016" name="Mol. Biol. Evol.">
        <title>Comparative Genomics of Early-Diverging Mushroom-Forming Fungi Provides Insights into the Origins of Lignocellulose Decay Capabilities.</title>
        <authorList>
            <person name="Nagy L.G."/>
            <person name="Riley R."/>
            <person name="Tritt A."/>
            <person name="Adam C."/>
            <person name="Daum C."/>
            <person name="Floudas D."/>
            <person name="Sun H."/>
            <person name="Yadav J.S."/>
            <person name="Pangilinan J."/>
            <person name="Larsson K.H."/>
            <person name="Matsuura K."/>
            <person name="Barry K."/>
            <person name="Labutti K."/>
            <person name="Kuo R."/>
            <person name="Ohm R.A."/>
            <person name="Bhattacharya S.S."/>
            <person name="Shirouzu T."/>
            <person name="Yoshinaga Y."/>
            <person name="Martin F.M."/>
            <person name="Grigoriev I.V."/>
            <person name="Hibbett D.S."/>
        </authorList>
    </citation>
    <scope>NUCLEOTIDE SEQUENCE [LARGE SCALE GENOMIC DNA]</scope>
    <source>
        <strain evidence="2 3">HHB12029</strain>
    </source>
</reference>
<evidence type="ECO:0000313" key="2">
    <source>
        <dbReference type="EMBL" id="KZV83551.1"/>
    </source>
</evidence>
<dbReference type="EMBL" id="KV426266">
    <property type="protein sequence ID" value="KZV83551.1"/>
    <property type="molecule type" value="Genomic_DNA"/>
</dbReference>
<gene>
    <name evidence="2" type="ORF">EXIGLDRAFT_310612</name>
</gene>
<dbReference type="Proteomes" id="UP000077266">
    <property type="component" value="Unassembled WGS sequence"/>
</dbReference>
<proteinExistence type="predicted"/>
<feature type="compositionally biased region" description="Low complexity" evidence="1">
    <location>
        <begin position="80"/>
        <end position="100"/>
    </location>
</feature>
<feature type="region of interest" description="Disordered" evidence="1">
    <location>
        <begin position="76"/>
        <end position="100"/>
    </location>
</feature>
<sequence>MYIAHLSVCSSLCLRRWRRSATCGNRQDRFIRCCYPRTRQRVSDTFRARCTTIDASLAIVLISAGLGAVEIVSGPSRSPTSYTAQITTSQTQSASTLRLR</sequence>
<protein>
    <submittedName>
        <fullName evidence="2">Uncharacterized protein</fullName>
    </submittedName>
</protein>
<accession>A0A165D079</accession>
<keyword evidence="3" id="KW-1185">Reference proteome</keyword>
<evidence type="ECO:0000313" key="3">
    <source>
        <dbReference type="Proteomes" id="UP000077266"/>
    </source>
</evidence>
<dbReference type="InParanoid" id="A0A165D079"/>
<name>A0A165D079_EXIGL</name>
<dbReference type="AlphaFoldDB" id="A0A165D079"/>